<feature type="signal peptide" evidence="3">
    <location>
        <begin position="1"/>
        <end position="19"/>
    </location>
</feature>
<feature type="chain" id="PRO_5044639439" evidence="3">
    <location>
        <begin position="20"/>
        <end position="312"/>
    </location>
</feature>
<dbReference type="InterPro" id="IPR033116">
    <property type="entry name" value="TRYPSIN_SER"/>
</dbReference>
<dbReference type="RefSeq" id="XP_026276378.1">
    <property type="nucleotide sequence ID" value="XM_026420593.2"/>
</dbReference>
<evidence type="ECO:0000256" key="1">
    <source>
        <dbReference type="ARBA" id="ARBA00023157"/>
    </source>
</evidence>
<dbReference type="CDD" id="cd00190">
    <property type="entry name" value="Tryp_SPc"/>
    <property type="match status" value="1"/>
</dbReference>
<dbReference type="InterPro" id="IPR018114">
    <property type="entry name" value="TRYPSIN_HIS"/>
</dbReference>
<evidence type="ECO:0000313" key="7">
    <source>
        <dbReference type="RefSeq" id="XP_026276379.1"/>
    </source>
</evidence>
<dbReference type="InterPro" id="IPR043504">
    <property type="entry name" value="Peptidase_S1_PA_chymotrypsin"/>
</dbReference>
<evidence type="ECO:0000256" key="2">
    <source>
        <dbReference type="RuleBase" id="RU363034"/>
    </source>
</evidence>
<dbReference type="Pfam" id="PF00089">
    <property type="entry name" value="Trypsin"/>
    <property type="match status" value="1"/>
</dbReference>
<dbReference type="SMART" id="SM00020">
    <property type="entry name" value="Tryp_SPc"/>
    <property type="match status" value="1"/>
</dbReference>
<evidence type="ECO:0000313" key="5">
    <source>
        <dbReference type="Proteomes" id="UP000504606"/>
    </source>
</evidence>
<dbReference type="FunFam" id="2.40.10.10:FF:000068">
    <property type="entry name" value="transmembrane protease serine 2"/>
    <property type="match status" value="1"/>
</dbReference>
<dbReference type="GO" id="GO:0006508">
    <property type="term" value="P:proteolysis"/>
    <property type="evidence" value="ECO:0007669"/>
    <property type="project" value="UniProtKB-KW"/>
</dbReference>
<keyword evidence="2" id="KW-0378">Hydrolase</keyword>
<name>A0A6J1S6U2_FRAOC</name>
<sequence length="312" mass="33388">MDYLPVVLVLLGTLSSCLAGAPRTTTPTTTPTDELSFQAMVAAPVNFSSESRIVGGQAANPGQFPHQVAMVVEAGEGAGRETSFCGGSILTETIVVTAAHCIPSETRKITVYAGANSIHDEPTKQELEVDSFIVHGGFSKYRNDIALVLLNTSLQFNERVQAIQLPPKDVGALVGSKVVMSGWGRTTTHGDISPVLRYVESYVLPNPVCQLPYLLLMQIDESHVCVSGLFKKGTCMGDSGGPLSTIKGKDGNATLVGITSFGMKYSCLVSWPPVFTRVASFLGWIEDGMEQLQGKRRPEGVKHLSRSTTRTP</sequence>
<dbReference type="KEGG" id="foc:113205122"/>
<organism evidence="5 6">
    <name type="scientific">Frankliniella occidentalis</name>
    <name type="common">Western flower thrips</name>
    <name type="synonym">Euthrips occidentalis</name>
    <dbReference type="NCBI Taxonomy" id="133901"/>
    <lineage>
        <taxon>Eukaryota</taxon>
        <taxon>Metazoa</taxon>
        <taxon>Ecdysozoa</taxon>
        <taxon>Arthropoda</taxon>
        <taxon>Hexapoda</taxon>
        <taxon>Insecta</taxon>
        <taxon>Pterygota</taxon>
        <taxon>Neoptera</taxon>
        <taxon>Paraneoptera</taxon>
        <taxon>Thysanoptera</taxon>
        <taxon>Terebrantia</taxon>
        <taxon>Thripoidea</taxon>
        <taxon>Thripidae</taxon>
        <taxon>Frankliniella</taxon>
    </lineage>
</organism>
<keyword evidence="3" id="KW-0732">Signal</keyword>
<evidence type="ECO:0000313" key="8">
    <source>
        <dbReference type="RefSeq" id="XP_026276380.1"/>
    </source>
</evidence>
<dbReference type="PANTHER" id="PTHR24252">
    <property type="entry name" value="ACROSIN-RELATED"/>
    <property type="match status" value="1"/>
</dbReference>
<dbReference type="RefSeq" id="XP_026276379.1">
    <property type="nucleotide sequence ID" value="XM_026420594.2"/>
</dbReference>
<dbReference type="RefSeq" id="XP_026276380.1">
    <property type="nucleotide sequence ID" value="XM_026420595.2"/>
</dbReference>
<dbReference type="OrthoDB" id="5565075at2759"/>
<dbReference type="PROSITE" id="PS50240">
    <property type="entry name" value="TRYPSIN_DOM"/>
    <property type="match status" value="1"/>
</dbReference>
<proteinExistence type="predicted"/>
<evidence type="ECO:0000259" key="4">
    <source>
        <dbReference type="PROSITE" id="PS50240"/>
    </source>
</evidence>
<dbReference type="PROSITE" id="PS00135">
    <property type="entry name" value="TRYPSIN_SER"/>
    <property type="match status" value="1"/>
</dbReference>
<dbReference type="InterPro" id="IPR001314">
    <property type="entry name" value="Peptidase_S1A"/>
</dbReference>
<keyword evidence="1" id="KW-1015">Disulfide bond</keyword>
<evidence type="ECO:0000256" key="3">
    <source>
        <dbReference type="SAM" id="SignalP"/>
    </source>
</evidence>
<protein>
    <submittedName>
        <fullName evidence="6 7">Brachyurin-like</fullName>
    </submittedName>
</protein>
<dbReference type="Gene3D" id="2.40.10.10">
    <property type="entry name" value="Trypsin-like serine proteases"/>
    <property type="match status" value="1"/>
</dbReference>
<reference evidence="6 7" key="1">
    <citation type="submission" date="2025-04" db="UniProtKB">
        <authorList>
            <consortium name="RefSeq"/>
        </authorList>
    </citation>
    <scope>IDENTIFICATION</scope>
    <source>
        <tissue evidence="6 7">Whole organism</tissue>
    </source>
</reference>
<dbReference type="InterPro" id="IPR001254">
    <property type="entry name" value="Trypsin_dom"/>
</dbReference>
<accession>A0A6J1S6U2</accession>
<dbReference type="InterPro" id="IPR009003">
    <property type="entry name" value="Peptidase_S1_PA"/>
</dbReference>
<keyword evidence="2" id="KW-0645">Protease</keyword>
<evidence type="ECO:0000313" key="6">
    <source>
        <dbReference type="RefSeq" id="XP_026276378.1"/>
    </source>
</evidence>
<keyword evidence="5" id="KW-1185">Reference proteome</keyword>
<dbReference type="Proteomes" id="UP000504606">
    <property type="component" value="Unplaced"/>
</dbReference>
<dbReference type="PANTHER" id="PTHR24252:SF7">
    <property type="entry name" value="HYALIN"/>
    <property type="match status" value="1"/>
</dbReference>
<dbReference type="AlphaFoldDB" id="A0A6J1S6U2"/>
<dbReference type="GeneID" id="113205122"/>
<dbReference type="PROSITE" id="PS00134">
    <property type="entry name" value="TRYPSIN_HIS"/>
    <property type="match status" value="1"/>
</dbReference>
<keyword evidence="2" id="KW-0720">Serine protease</keyword>
<dbReference type="GO" id="GO:0004252">
    <property type="term" value="F:serine-type endopeptidase activity"/>
    <property type="evidence" value="ECO:0007669"/>
    <property type="project" value="InterPro"/>
</dbReference>
<feature type="domain" description="Peptidase S1" evidence="4">
    <location>
        <begin position="53"/>
        <end position="290"/>
    </location>
</feature>
<gene>
    <name evidence="6 7 8" type="primary">LOC113205122</name>
</gene>
<dbReference type="SUPFAM" id="SSF50494">
    <property type="entry name" value="Trypsin-like serine proteases"/>
    <property type="match status" value="1"/>
</dbReference>
<dbReference type="PRINTS" id="PR00722">
    <property type="entry name" value="CHYMOTRYPSIN"/>
</dbReference>